<dbReference type="InterPro" id="IPR000014">
    <property type="entry name" value="PAS"/>
</dbReference>
<evidence type="ECO:0000256" key="9">
    <source>
        <dbReference type="ARBA" id="ARBA00022989"/>
    </source>
</evidence>
<comment type="subcellular location">
    <subcellularLocation>
        <location evidence="2">Cell membrane</location>
        <topology evidence="2">Multi-pass membrane protein</topology>
    </subcellularLocation>
</comment>
<evidence type="ECO:0000256" key="12">
    <source>
        <dbReference type="PROSITE-ProRule" id="PRU00169"/>
    </source>
</evidence>
<dbReference type="InterPro" id="IPR003594">
    <property type="entry name" value="HATPase_dom"/>
</dbReference>
<feature type="domain" description="PAS" evidence="15">
    <location>
        <begin position="31"/>
        <end position="75"/>
    </location>
</feature>
<dbReference type="CDD" id="cd00082">
    <property type="entry name" value="HisKA"/>
    <property type="match status" value="1"/>
</dbReference>
<dbReference type="InterPro" id="IPR005467">
    <property type="entry name" value="His_kinase_dom"/>
</dbReference>
<evidence type="ECO:0000256" key="7">
    <source>
        <dbReference type="ARBA" id="ARBA00022741"/>
    </source>
</evidence>
<dbReference type="CDD" id="cd16922">
    <property type="entry name" value="HATPase_EvgS-ArcB-TorS-like"/>
    <property type="match status" value="1"/>
</dbReference>
<keyword evidence="8" id="KW-0067">ATP-binding</keyword>
<comment type="catalytic activity">
    <reaction evidence="1">
        <text>ATP + protein L-histidine = ADP + protein N-phospho-L-histidine.</text>
        <dbReference type="EC" id="2.7.13.3"/>
    </reaction>
</comment>
<evidence type="ECO:0000256" key="2">
    <source>
        <dbReference type="ARBA" id="ARBA00004651"/>
    </source>
</evidence>
<dbReference type="Gene3D" id="3.40.50.2300">
    <property type="match status" value="1"/>
</dbReference>
<dbReference type="SMART" id="SM00091">
    <property type="entry name" value="PAS"/>
    <property type="match status" value="1"/>
</dbReference>
<keyword evidence="11" id="KW-0472">Membrane</keyword>
<dbReference type="FunFam" id="3.30.565.10:FF:000010">
    <property type="entry name" value="Sensor histidine kinase RcsC"/>
    <property type="match status" value="1"/>
</dbReference>
<dbReference type="SMART" id="SM00448">
    <property type="entry name" value="REC"/>
    <property type="match status" value="1"/>
</dbReference>
<dbReference type="PRINTS" id="PR00344">
    <property type="entry name" value="BCTRLSENSOR"/>
</dbReference>
<dbReference type="Pfam" id="PF00512">
    <property type="entry name" value="HisKA"/>
    <property type="match status" value="1"/>
</dbReference>
<dbReference type="Gene3D" id="3.30.450.20">
    <property type="entry name" value="PAS domain"/>
    <property type="match status" value="1"/>
</dbReference>
<dbReference type="SMART" id="SM00388">
    <property type="entry name" value="HisKA"/>
    <property type="match status" value="1"/>
</dbReference>
<accession>A0A2G0CG56</accession>
<keyword evidence="7" id="KW-0547">Nucleotide-binding</keyword>
<keyword evidence="17" id="KW-0808">Transferase</keyword>
<protein>
    <recommendedName>
        <fullName evidence="3">histidine kinase</fullName>
        <ecNumber evidence="3">2.7.13.3</ecNumber>
    </recommendedName>
</protein>
<dbReference type="GO" id="GO:0005524">
    <property type="term" value="F:ATP binding"/>
    <property type="evidence" value="ECO:0007669"/>
    <property type="project" value="UniProtKB-KW"/>
</dbReference>
<keyword evidence="9" id="KW-1133">Transmembrane helix</keyword>
<feature type="domain" description="Histidine kinase" evidence="13">
    <location>
        <begin position="177"/>
        <end position="398"/>
    </location>
</feature>
<keyword evidence="5 12" id="KW-0597">Phosphoprotein</keyword>
<dbReference type="PROSITE" id="PS50113">
    <property type="entry name" value="PAC"/>
    <property type="match status" value="1"/>
</dbReference>
<dbReference type="AlphaFoldDB" id="A0A2G0CG56"/>
<dbReference type="Gene3D" id="3.30.565.10">
    <property type="entry name" value="Histidine kinase-like ATPase, C-terminal domain"/>
    <property type="match status" value="1"/>
</dbReference>
<dbReference type="GO" id="GO:0000155">
    <property type="term" value="F:phosphorelay sensor kinase activity"/>
    <property type="evidence" value="ECO:0007669"/>
    <property type="project" value="InterPro"/>
</dbReference>
<evidence type="ECO:0000259" key="16">
    <source>
        <dbReference type="PROSITE" id="PS50113"/>
    </source>
</evidence>
<dbReference type="SUPFAM" id="SSF55785">
    <property type="entry name" value="PYP-like sensor domain (PAS domain)"/>
    <property type="match status" value="1"/>
</dbReference>
<dbReference type="PROSITE" id="PS50109">
    <property type="entry name" value="HIS_KIN"/>
    <property type="match status" value="1"/>
</dbReference>
<evidence type="ECO:0000256" key="6">
    <source>
        <dbReference type="ARBA" id="ARBA00022692"/>
    </source>
</evidence>
<dbReference type="Gene3D" id="1.20.120.160">
    <property type="entry name" value="HPT domain"/>
    <property type="match status" value="1"/>
</dbReference>
<dbReference type="InterPro" id="IPR036641">
    <property type="entry name" value="HPT_dom_sf"/>
</dbReference>
<dbReference type="InterPro" id="IPR003661">
    <property type="entry name" value="HisK_dim/P_dom"/>
</dbReference>
<comment type="caution">
    <text evidence="17">The sequence shown here is derived from an EMBL/GenBank/DDBJ whole genome shotgun (WGS) entry which is preliminary data.</text>
</comment>
<keyword evidence="17" id="KW-0418">Kinase</keyword>
<dbReference type="Pfam" id="PF02518">
    <property type="entry name" value="HATPase_c"/>
    <property type="match status" value="1"/>
</dbReference>
<dbReference type="SUPFAM" id="SSF47226">
    <property type="entry name" value="Histidine-containing phosphotransfer domain, HPT domain"/>
    <property type="match status" value="1"/>
</dbReference>
<gene>
    <name evidence="17" type="ORF">CGL56_05745</name>
</gene>
<dbReference type="Gene3D" id="1.10.287.130">
    <property type="match status" value="1"/>
</dbReference>
<reference evidence="17 18" key="1">
    <citation type="submission" date="2017-10" db="EMBL/GenBank/DDBJ databases">
        <title>The draft genome sequence of Lewinella marina KCTC 32374.</title>
        <authorList>
            <person name="Wang K."/>
        </authorList>
    </citation>
    <scope>NUCLEOTIDE SEQUENCE [LARGE SCALE GENOMIC DNA]</scope>
    <source>
        <strain evidence="17 18">MKG-38</strain>
    </source>
</reference>
<dbReference type="EC" id="2.7.13.3" evidence="3"/>
<dbReference type="CDD" id="cd00130">
    <property type="entry name" value="PAS"/>
    <property type="match status" value="1"/>
</dbReference>
<dbReference type="PROSITE" id="PS50112">
    <property type="entry name" value="PAS"/>
    <property type="match status" value="1"/>
</dbReference>
<keyword evidence="18" id="KW-1185">Reference proteome</keyword>
<dbReference type="InterPro" id="IPR004358">
    <property type="entry name" value="Sig_transdc_His_kin-like_C"/>
</dbReference>
<dbReference type="InterPro" id="IPR036097">
    <property type="entry name" value="HisK_dim/P_sf"/>
</dbReference>
<evidence type="ECO:0000313" key="17">
    <source>
        <dbReference type="EMBL" id="PHK98964.1"/>
    </source>
</evidence>
<evidence type="ECO:0000256" key="10">
    <source>
        <dbReference type="ARBA" id="ARBA00023012"/>
    </source>
</evidence>
<dbReference type="Pfam" id="PF00072">
    <property type="entry name" value="Response_reg"/>
    <property type="match status" value="1"/>
</dbReference>
<dbReference type="CDD" id="cd17546">
    <property type="entry name" value="REC_hyHK_CKI1_RcsC-like"/>
    <property type="match status" value="1"/>
</dbReference>
<dbReference type="PANTHER" id="PTHR45339:SF1">
    <property type="entry name" value="HYBRID SIGNAL TRANSDUCTION HISTIDINE KINASE J"/>
    <property type="match status" value="1"/>
</dbReference>
<evidence type="ECO:0000256" key="11">
    <source>
        <dbReference type="ARBA" id="ARBA00023136"/>
    </source>
</evidence>
<dbReference type="SMART" id="SM00387">
    <property type="entry name" value="HATPase_c"/>
    <property type="match status" value="1"/>
</dbReference>
<evidence type="ECO:0000256" key="5">
    <source>
        <dbReference type="ARBA" id="ARBA00022553"/>
    </source>
</evidence>
<dbReference type="PROSITE" id="PS50110">
    <property type="entry name" value="RESPONSE_REGULATORY"/>
    <property type="match status" value="1"/>
</dbReference>
<dbReference type="PANTHER" id="PTHR45339">
    <property type="entry name" value="HYBRID SIGNAL TRANSDUCTION HISTIDINE KINASE J"/>
    <property type="match status" value="1"/>
</dbReference>
<dbReference type="OrthoDB" id="9811889at2"/>
<evidence type="ECO:0000313" key="18">
    <source>
        <dbReference type="Proteomes" id="UP000226437"/>
    </source>
</evidence>
<dbReference type="NCBIfam" id="TIGR00229">
    <property type="entry name" value="sensory_box"/>
    <property type="match status" value="1"/>
</dbReference>
<dbReference type="GO" id="GO:0005886">
    <property type="term" value="C:plasma membrane"/>
    <property type="evidence" value="ECO:0007669"/>
    <property type="project" value="UniProtKB-SubCell"/>
</dbReference>
<evidence type="ECO:0000259" key="13">
    <source>
        <dbReference type="PROSITE" id="PS50109"/>
    </source>
</evidence>
<evidence type="ECO:0000259" key="15">
    <source>
        <dbReference type="PROSITE" id="PS50112"/>
    </source>
</evidence>
<dbReference type="InterPro" id="IPR001789">
    <property type="entry name" value="Sig_transdc_resp-reg_receiver"/>
</dbReference>
<evidence type="ECO:0000259" key="14">
    <source>
        <dbReference type="PROSITE" id="PS50110"/>
    </source>
</evidence>
<dbReference type="InterPro" id="IPR000700">
    <property type="entry name" value="PAS-assoc_C"/>
</dbReference>
<evidence type="ECO:0000256" key="8">
    <source>
        <dbReference type="ARBA" id="ARBA00022840"/>
    </source>
</evidence>
<evidence type="ECO:0000256" key="4">
    <source>
        <dbReference type="ARBA" id="ARBA00022475"/>
    </source>
</evidence>
<dbReference type="SUPFAM" id="SSF52172">
    <property type="entry name" value="CheY-like"/>
    <property type="match status" value="1"/>
</dbReference>
<keyword evidence="4" id="KW-1003">Cell membrane</keyword>
<keyword evidence="10" id="KW-0902">Two-component regulatory system</keyword>
<feature type="modified residue" description="4-aspartylphosphate" evidence="12">
    <location>
        <position position="468"/>
    </location>
</feature>
<dbReference type="Pfam" id="PF13426">
    <property type="entry name" value="PAS_9"/>
    <property type="match status" value="1"/>
</dbReference>
<organism evidence="17 18">
    <name type="scientific">Neolewinella marina</name>
    <dbReference type="NCBI Taxonomy" id="438751"/>
    <lineage>
        <taxon>Bacteria</taxon>
        <taxon>Pseudomonadati</taxon>
        <taxon>Bacteroidota</taxon>
        <taxon>Saprospiria</taxon>
        <taxon>Saprospirales</taxon>
        <taxon>Lewinellaceae</taxon>
        <taxon>Neolewinella</taxon>
    </lineage>
</organism>
<proteinExistence type="predicted"/>
<name>A0A2G0CG56_9BACT</name>
<evidence type="ECO:0000256" key="3">
    <source>
        <dbReference type="ARBA" id="ARBA00012438"/>
    </source>
</evidence>
<feature type="domain" description="Response regulatory" evidence="14">
    <location>
        <begin position="419"/>
        <end position="536"/>
    </location>
</feature>
<keyword evidence="6" id="KW-0812">Transmembrane</keyword>
<evidence type="ECO:0000256" key="1">
    <source>
        <dbReference type="ARBA" id="ARBA00000085"/>
    </source>
</evidence>
<feature type="domain" description="PAC" evidence="16">
    <location>
        <begin position="107"/>
        <end position="159"/>
    </location>
</feature>
<dbReference type="Proteomes" id="UP000226437">
    <property type="component" value="Unassembled WGS sequence"/>
</dbReference>
<dbReference type="InterPro" id="IPR011006">
    <property type="entry name" value="CheY-like_superfamily"/>
</dbReference>
<dbReference type="EMBL" id="PDLO01000002">
    <property type="protein sequence ID" value="PHK98964.1"/>
    <property type="molecule type" value="Genomic_DNA"/>
</dbReference>
<dbReference type="SUPFAM" id="SSF55874">
    <property type="entry name" value="ATPase domain of HSP90 chaperone/DNA topoisomerase II/histidine kinase"/>
    <property type="match status" value="1"/>
</dbReference>
<sequence length="647" mass="72748">MKSSIPSNRSSNLLTMHFLNPSLSAETSRTIEDHARQFVDNAPCGYVITDPDGQMLVVNDTLLEWLGYEEEEFRGARRTFQDILNRGGAIYFDTHLAPLLGIQGSVREINLTLVRQDGGKLPVLLSATQHLAPDGRTRFNSIIVTNFTDRKKYERELLEARKRAENSDRAKTTFLSTISHEVLTPLNAIIGTADLLGVTELDANQRRLQSILAQSGNHLLSLFKNILVVAKSGLGELKVSHKPFSPRRLVHSIVDSFRFGGADETTAYHIEIDDRVPRGLVGDPTLFNQVLTNLIGNAAKFARGGKVRITVESLGENDHGHHIRFSVADDGIGIQPEHLEKLFEPFSQATQHIHQKYGGSGLGLSICQRILEYFDSEIQVESTPNEGSRFWFEVVLPEGEIPADTTQGIGELPIIGTGRVLIVEDNRTNSFLVARYFRRWKVGFDLAANGKEALHCLQQKDYDLILMDLKMPVMDGYTASKKIRQLPPPKSLTPIIAFSASARMVITEQMRDANIDDFTLKPFDPRQLHAIVRRYLIPSTMNFRELRSTLDNDPEELQAFSGILQKELTQAATDLDQAFAQDDVEQIGDLKHKLKTTLQLLEANEVKQNLQEIVDDLRAGRSADRTMKIEVQNRLQQLTRQLGRQQW</sequence>
<dbReference type="SUPFAM" id="SSF47384">
    <property type="entry name" value="Homodimeric domain of signal transducing histidine kinase"/>
    <property type="match status" value="1"/>
</dbReference>
<dbReference type="InterPro" id="IPR036890">
    <property type="entry name" value="HATPase_C_sf"/>
</dbReference>
<dbReference type="InterPro" id="IPR035965">
    <property type="entry name" value="PAS-like_dom_sf"/>
</dbReference>